<dbReference type="OrthoDB" id="5186at2759"/>
<dbReference type="AlphaFoldDB" id="A0A0L0F106"/>
<dbReference type="EMBL" id="KQ251607">
    <property type="protein sequence ID" value="KNC70279.1"/>
    <property type="molecule type" value="Genomic_DNA"/>
</dbReference>
<gene>
    <name evidence="1" type="ORF">SARC_17194</name>
</gene>
<protein>
    <submittedName>
        <fullName evidence="1">Uncharacterized protein</fullName>
    </submittedName>
</protein>
<evidence type="ECO:0000313" key="1">
    <source>
        <dbReference type="EMBL" id="KNC70279.1"/>
    </source>
</evidence>
<reference evidence="1 2" key="1">
    <citation type="submission" date="2011-02" db="EMBL/GenBank/DDBJ databases">
        <title>The Genome Sequence of Sphaeroforma arctica JP610.</title>
        <authorList>
            <consortium name="The Broad Institute Genome Sequencing Platform"/>
            <person name="Russ C."/>
            <person name="Cuomo C."/>
            <person name="Young S.K."/>
            <person name="Zeng Q."/>
            <person name="Gargeya S."/>
            <person name="Alvarado L."/>
            <person name="Berlin A."/>
            <person name="Chapman S.B."/>
            <person name="Chen Z."/>
            <person name="Freedman E."/>
            <person name="Gellesch M."/>
            <person name="Goldberg J."/>
            <person name="Griggs A."/>
            <person name="Gujja S."/>
            <person name="Heilman E."/>
            <person name="Heiman D."/>
            <person name="Howarth C."/>
            <person name="Mehta T."/>
            <person name="Neiman D."/>
            <person name="Pearson M."/>
            <person name="Roberts A."/>
            <person name="Saif S."/>
            <person name="Shea T."/>
            <person name="Shenoy N."/>
            <person name="Sisk P."/>
            <person name="Stolte C."/>
            <person name="Sykes S."/>
            <person name="White J."/>
            <person name="Yandava C."/>
            <person name="Burger G."/>
            <person name="Gray M.W."/>
            <person name="Holland P.W.H."/>
            <person name="King N."/>
            <person name="Lang F.B.F."/>
            <person name="Roger A.J."/>
            <person name="Ruiz-Trillo I."/>
            <person name="Haas B."/>
            <person name="Nusbaum C."/>
            <person name="Birren B."/>
        </authorList>
    </citation>
    <scope>NUCLEOTIDE SEQUENCE [LARGE SCALE GENOMIC DNA]</scope>
    <source>
        <strain evidence="1 2">JP610</strain>
    </source>
</reference>
<accession>A0A0L0F106</accession>
<name>A0A0L0F106_9EUKA</name>
<dbReference type="Proteomes" id="UP000054560">
    <property type="component" value="Unassembled WGS sequence"/>
</dbReference>
<feature type="non-terminal residue" evidence="1">
    <location>
        <position position="52"/>
    </location>
</feature>
<keyword evidence="2" id="KW-1185">Reference proteome</keyword>
<dbReference type="RefSeq" id="XP_014144181.1">
    <property type="nucleotide sequence ID" value="XM_014288706.1"/>
</dbReference>
<organism evidence="1 2">
    <name type="scientific">Sphaeroforma arctica JP610</name>
    <dbReference type="NCBI Taxonomy" id="667725"/>
    <lineage>
        <taxon>Eukaryota</taxon>
        <taxon>Ichthyosporea</taxon>
        <taxon>Ichthyophonida</taxon>
        <taxon>Sphaeroforma</taxon>
    </lineage>
</organism>
<sequence length="52" mass="6047">MTKNYSLTLCCTYSFDAEKYGSIYSNVAGEVTDLRRVLQSLEAKKHERVWLK</sequence>
<evidence type="ECO:0000313" key="2">
    <source>
        <dbReference type="Proteomes" id="UP000054560"/>
    </source>
</evidence>
<proteinExistence type="predicted"/>
<dbReference type="GeneID" id="25917698"/>